<dbReference type="Proteomes" id="UP000005744">
    <property type="component" value="Unassembled WGS sequence"/>
</dbReference>
<gene>
    <name evidence="4" type="ORF">BegalDRAFT_2546</name>
</gene>
<dbReference type="InterPro" id="IPR030831">
    <property type="entry name" value="Fuse-rel_SoxYZ"/>
</dbReference>
<feature type="chain" id="PRO_5003668980" evidence="1">
    <location>
        <begin position="21"/>
        <end position="252"/>
    </location>
</feature>
<accession>I3CIE6</accession>
<name>I3CIE6_9GAMM</name>
<dbReference type="Gene3D" id="2.60.40.2470">
    <property type="entry name" value="SoxY domain"/>
    <property type="match status" value="1"/>
</dbReference>
<evidence type="ECO:0000259" key="2">
    <source>
        <dbReference type="Pfam" id="PF08770"/>
    </source>
</evidence>
<dbReference type="InterPro" id="IPR032711">
    <property type="entry name" value="SoxY"/>
</dbReference>
<evidence type="ECO:0000313" key="4">
    <source>
        <dbReference type="EMBL" id="EIJ43389.1"/>
    </source>
</evidence>
<dbReference type="InterPro" id="IPR038162">
    <property type="entry name" value="SoxY_sf"/>
</dbReference>
<dbReference type="AlphaFoldDB" id="I3CIE6"/>
<dbReference type="HOGENOM" id="CLU_092713_0_0_6"/>
<evidence type="ECO:0000259" key="3">
    <source>
        <dbReference type="Pfam" id="PF13501"/>
    </source>
</evidence>
<proteinExistence type="predicted"/>
<dbReference type="InterPro" id="IPR014756">
    <property type="entry name" value="Ig_E-set"/>
</dbReference>
<dbReference type="InterPro" id="IPR013783">
    <property type="entry name" value="Ig-like_fold"/>
</dbReference>
<dbReference type="SUPFAM" id="SSF81296">
    <property type="entry name" value="E set domains"/>
    <property type="match status" value="1"/>
</dbReference>
<dbReference type="NCBIfam" id="TIGR04557">
    <property type="entry name" value="fuse_rel_SoxYZ"/>
    <property type="match status" value="1"/>
</dbReference>
<feature type="domain" description="Ig-like SoxY" evidence="3">
    <location>
        <begin position="40"/>
        <end position="142"/>
    </location>
</feature>
<evidence type="ECO:0000256" key="1">
    <source>
        <dbReference type="SAM" id="SignalP"/>
    </source>
</evidence>
<evidence type="ECO:0000313" key="5">
    <source>
        <dbReference type="Proteomes" id="UP000005744"/>
    </source>
</evidence>
<sequence>MRLKHAISLLFLLISPTLWANSPPPDDPLKSVQWVTMYNLFLNKHPVIFDNHVQIIAPDSAEDSMHVPVVVNVDGLNDIQEILIFADFNPLPKVLRFIPNNARPYIGFRLKLQQATPVRAAVLTSTGWHVGGIWVDATGGGCTLPSTGRTTGTWETTLGQIRGRLWAERTPARAKFQIMHPMDTGLAKGIPTFHLEKITLAQTDGKTALTLEPFEPISENPIFTVELTTPQTTMILNAIDTNGNEFKGELKQ</sequence>
<protein>
    <submittedName>
        <fullName evidence="4">Sulfur oxidation protein SoxZ</fullName>
    </submittedName>
</protein>
<organism evidence="4 5">
    <name type="scientific">Beggiatoa alba B18LD</name>
    <dbReference type="NCBI Taxonomy" id="395493"/>
    <lineage>
        <taxon>Bacteria</taxon>
        <taxon>Pseudomonadati</taxon>
        <taxon>Pseudomonadota</taxon>
        <taxon>Gammaproteobacteria</taxon>
        <taxon>Thiotrichales</taxon>
        <taxon>Thiotrichaceae</taxon>
        <taxon>Beggiatoa</taxon>
    </lineage>
</organism>
<dbReference type="eggNOG" id="COG5501">
    <property type="taxonomic scope" value="Bacteria"/>
</dbReference>
<dbReference type="Pfam" id="PF13501">
    <property type="entry name" value="SoxY"/>
    <property type="match status" value="1"/>
</dbReference>
<feature type="domain" description="Sulphur oxidation protein SoxZ" evidence="2">
    <location>
        <begin position="171"/>
        <end position="250"/>
    </location>
</feature>
<dbReference type="OrthoDB" id="5343309at2"/>
<dbReference type="InterPro" id="IPR014880">
    <property type="entry name" value="SoxZ_dom"/>
</dbReference>
<reference evidence="4 5" key="1">
    <citation type="submission" date="2011-11" db="EMBL/GenBank/DDBJ databases">
        <title>Improved High-Quality Draft sequence of Beggiatoa alba B18lD.</title>
        <authorList>
            <consortium name="US DOE Joint Genome Institute"/>
            <person name="Lucas S."/>
            <person name="Han J."/>
            <person name="Lapidus A."/>
            <person name="Cheng J.-F."/>
            <person name="Goodwin L."/>
            <person name="Pitluck S."/>
            <person name="Peters L."/>
            <person name="Mikhailova N."/>
            <person name="Held B."/>
            <person name="Detter J.C."/>
            <person name="Han C."/>
            <person name="Tapia R."/>
            <person name="Land M."/>
            <person name="Hauser L."/>
            <person name="Kyrpides N."/>
            <person name="Ivanova N."/>
            <person name="Pagani I."/>
            <person name="Samuel K."/>
            <person name="Teske A."/>
            <person name="Mueller J."/>
            <person name="Woyke T."/>
        </authorList>
    </citation>
    <scope>NUCLEOTIDE SEQUENCE [LARGE SCALE GENOMIC DNA]</scope>
    <source>
        <strain evidence="4 5">B18LD</strain>
    </source>
</reference>
<feature type="signal peptide" evidence="1">
    <location>
        <begin position="1"/>
        <end position="20"/>
    </location>
</feature>
<keyword evidence="5" id="KW-1185">Reference proteome</keyword>
<keyword evidence="1" id="KW-0732">Signal</keyword>
<dbReference type="EMBL" id="JH600070">
    <property type="protein sequence ID" value="EIJ43389.1"/>
    <property type="molecule type" value="Genomic_DNA"/>
</dbReference>
<dbReference type="STRING" id="395493.BegalDRAFT_2546"/>
<dbReference type="Gene3D" id="2.60.40.10">
    <property type="entry name" value="Immunoglobulins"/>
    <property type="match status" value="1"/>
</dbReference>
<dbReference type="Pfam" id="PF08770">
    <property type="entry name" value="SoxZ"/>
    <property type="match status" value="1"/>
</dbReference>
<dbReference type="RefSeq" id="WP_002690522.1">
    <property type="nucleotide sequence ID" value="NZ_JH600070.1"/>
</dbReference>